<evidence type="ECO:0000313" key="2">
    <source>
        <dbReference type="EMBL" id="GHH79078.1"/>
    </source>
</evidence>
<protein>
    <submittedName>
        <fullName evidence="2">Pyridoxamine 5'-phosphate oxidase</fullName>
    </submittedName>
</protein>
<evidence type="ECO:0000259" key="1">
    <source>
        <dbReference type="Pfam" id="PF01243"/>
    </source>
</evidence>
<keyword evidence="3" id="KW-1185">Reference proteome</keyword>
<dbReference type="Gene3D" id="2.30.110.10">
    <property type="entry name" value="Electron Transport, Fmn-binding Protein, Chain A"/>
    <property type="match status" value="1"/>
</dbReference>
<dbReference type="SUPFAM" id="SSF50475">
    <property type="entry name" value="FMN-binding split barrel"/>
    <property type="match status" value="1"/>
</dbReference>
<gene>
    <name evidence="2" type="ORF">GCM10018793_30880</name>
</gene>
<reference evidence="2" key="2">
    <citation type="submission" date="2020-09" db="EMBL/GenBank/DDBJ databases">
        <authorList>
            <person name="Sun Q."/>
            <person name="Ohkuma M."/>
        </authorList>
    </citation>
    <scope>NUCLEOTIDE SEQUENCE</scope>
    <source>
        <strain evidence="2">JCM 5069</strain>
    </source>
</reference>
<dbReference type="AlphaFoldDB" id="A0A919L051"/>
<dbReference type="PANTHER" id="PTHR42815:SF2">
    <property type="entry name" value="FAD-BINDING, PUTATIVE (AFU_ORTHOLOGUE AFUA_6G07600)-RELATED"/>
    <property type="match status" value="1"/>
</dbReference>
<sequence>MSRFGRLAFTGHVRRVQAEEGSERAVARLAEGEGPDPLTDREAAHIARSDGFYLASVGDTGWPYVQHRGGPPGFVHVLDEHVLAFADVGGNRQYVTTGNVRGDDRVALFFMDHAHRTRLKVLGHATVTGPAQDPELAARLDAPRTAGRVERLVSVRVEGLSWNCSHHITPRYTESEIHEVLAPLRARLADLEEENERLRARLAGE</sequence>
<evidence type="ECO:0000313" key="3">
    <source>
        <dbReference type="Proteomes" id="UP000603708"/>
    </source>
</evidence>
<dbReference type="Pfam" id="PF01243">
    <property type="entry name" value="PNPOx_N"/>
    <property type="match status" value="1"/>
</dbReference>
<feature type="domain" description="Pyridoxamine 5'-phosphate oxidase N-terminal" evidence="1">
    <location>
        <begin position="41"/>
        <end position="131"/>
    </location>
</feature>
<dbReference type="PANTHER" id="PTHR42815">
    <property type="entry name" value="FAD-BINDING, PUTATIVE (AFU_ORTHOLOGUE AFUA_6G07600)-RELATED"/>
    <property type="match status" value="1"/>
</dbReference>
<reference evidence="2" key="1">
    <citation type="journal article" date="2014" name="Int. J. Syst. Evol. Microbiol.">
        <title>Complete genome sequence of Corynebacterium casei LMG S-19264T (=DSM 44701T), isolated from a smear-ripened cheese.</title>
        <authorList>
            <consortium name="US DOE Joint Genome Institute (JGI-PGF)"/>
            <person name="Walter F."/>
            <person name="Albersmeier A."/>
            <person name="Kalinowski J."/>
            <person name="Ruckert C."/>
        </authorList>
    </citation>
    <scope>NUCLEOTIDE SEQUENCE</scope>
    <source>
        <strain evidence="2">JCM 5069</strain>
    </source>
</reference>
<dbReference type="RefSeq" id="WP_189932256.1">
    <property type="nucleotide sequence ID" value="NZ_BNCD01000008.1"/>
</dbReference>
<dbReference type="Proteomes" id="UP000603708">
    <property type="component" value="Unassembled WGS sequence"/>
</dbReference>
<organism evidence="2 3">
    <name type="scientific">Streptomyces sulfonofaciens</name>
    <dbReference type="NCBI Taxonomy" id="68272"/>
    <lineage>
        <taxon>Bacteria</taxon>
        <taxon>Bacillati</taxon>
        <taxon>Actinomycetota</taxon>
        <taxon>Actinomycetes</taxon>
        <taxon>Kitasatosporales</taxon>
        <taxon>Streptomycetaceae</taxon>
        <taxon>Streptomyces</taxon>
    </lineage>
</organism>
<dbReference type="EMBL" id="BNCD01000008">
    <property type="protein sequence ID" value="GHH79078.1"/>
    <property type="molecule type" value="Genomic_DNA"/>
</dbReference>
<comment type="caution">
    <text evidence="2">The sequence shown here is derived from an EMBL/GenBank/DDBJ whole genome shotgun (WGS) entry which is preliminary data.</text>
</comment>
<accession>A0A919L051</accession>
<dbReference type="InterPro" id="IPR012349">
    <property type="entry name" value="Split_barrel_FMN-bd"/>
</dbReference>
<proteinExistence type="predicted"/>
<dbReference type="InterPro" id="IPR011576">
    <property type="entry name" value="Pyridox_Oxase_N"/>
</dbReference>
<name>A0A919L051_9ACTN</name>